<dbReference type="Proteomes" id="UP000591131">
    <property type="component" value="Unassembled WGS sequence"/>
</dbReference>
<dbReference type="EMBL" id="JAAPAO010000923">
    <property type="protein sequence ID" value="KAF4652449.1"/>
    <property type="molecule type" value="Genomic_DNA"/>
</dbReference>
<evidence type="ECO:0000313" key="2">
    <source>
        <dbReference type="EMBL" id="KAF4652449.1"/>
    </source>
</evidence>
<name>A0A7J6L0T4_PERCH</name>
<feature type="non-terminal residue" evidence="2">
    <location>
        <position position="120"/>
    </location>
</feature>
<comment type="caution">
    <text evidence="2">The sequence shown here is derived from an EMBL/GenBank/DDBJ whole genome shotgun (WGS) entry which is preliminary data.</text>
</comment>
<keyword evidence="3" id="KW-1185">Reference proteome</keyword>
<organism evidence="2 3">
    <name type="scientific">Perkinsus chesapeaki</name>
    <name type="common">Clam parasite</name>
    <name type="synonym">Perkinsus andrewsi</name>
    <dbReference type="NCBI Taxonomy" id="330153"/>
    <lineage>
        <taxon>Eukaryota</taxon>
        <taxon>Sar</taxon>
        <taxon>Alveolata</taxon>
        <taxon>Perkinsozoa</taxon>
        <taxon>Perkinsea</taxon>
        <taxon>Perkinsida</taxon>
        <taxon>Perkinsidae</taxon>
        <taxon>Perkinsus</taxon>
    </lineage>
</organism>
<evidence type="ECO:0000256" key="1">
    <source>
        <dbReference type="SAM" id="MobiDB-lite"/>
    </source>
</evidence>
<reference evidence="2 3" key="1">
    <citation type="submission" date="2020-04" db="EMBL/GenBank/DDBJ databases">
        <title>Perkinsus chesapeaki whole genome sequence.</title>
        <authorList>
            <person name="Bogema D.R."/>
        </authorList>
    </citation>
    <scope>NUCLEOTIDE SEQUENCE [LARGE SCALE GENOMIC DNA]</scope>
    <source>
        <strain evidence="2">ATCC PRA-425</strain>
    </source>
</reference>
<protein>
    <submittedName>
        <fullName evidence="2">Uncharacterized protein</fullName>
    </submittedName>
</protein>
<accession>A0A7J6L0T4</accession>
<gene>
    <name evidence="2" type="ORF">FOL47_011084</name>
</gene>
<evidence type="ECO:0000313" key="3">
    <source>
        <dbReference type="Proteomes" id="UP000591131"/>
    </source>
</evidence>
<feature type="region of interest" description="Disordered" evidence="1">
    <location>
        <begin position="29"/>
        <end position="53"/>
    </location>
</feature>
<proteinExistence type="predicted"/>
<dbReference type="AlphaFoldDB" id="A0A7J6L0T4"/>
<sequence>MFTDIHGKESSPRIMSALTVLSHNGGADHGKPMACSGADSSSESDDFGPTSVWDGYGAEQGKPDWWIPVYFLHIENDMRHFGCHTQSSSEGLGYAITSPKQLNGVSMFEHKLNINKNRFV</sequence>